<accession>A0A9N9TIZ6</accession>
<dbReference type="Proteomes" id="UP001153712">
    <property type="component" value="Chromosome 2"/>
</dbReference>
<dbReference type="PANTHER" id="PTHR28572:SF1">
    <property type="entry name" value="COILED-COIL DOMAIN-CONTAINING PROTEIN 103"/>
    <property type="match status" value="1"/>
</dbReference>
<keyword evidence="3" id="KW-1185">Reference proteome</keyword>
<dbReference type="Pfam" id="PF15867">
    <property type="entry name" value="Dynein_attach_N"/>
    <property type="match status" value="1"/>
</dbReference>
<evidence type="ECO:0000313" key="2">
    <source>
        <dbReference type="EMBL" id="CAG9859048.1"/>
    </source>
</evidence>
<dbReference type="GO" id="GO:0003351">
    <property type="term" value="P:epithelial cilium movement involved in extracellular fluid movement"/>
    <property type="evidence" value="ECO:0007669"/>
    <property type="project" value="TreeGrafter"/>
</dbReference>
<feature type="domain" description="Dynein attachment factor N-terminal" evidence="1">
    <location>
        <begin position="7"/>
        <end position="71"/>
    </location>
</feature>
<dbReference type="GO" id="GO:0036159">
    <property type="term" value="P:inner dynein arm assembly"/>
    <property type="evidence" value="ECO:0007669"/>
    <property type="project" value="TreeGrafter"/>
</dbReference>
<dbReference type="InterPro" id="IPR042422">
    <property type="entry name" value="CC103"/>
</dbReference>
<dbReference type="GO" id="GO:0007368">
    <property type="term" value="P:determination of left/right symmetry"/>
    <property type="evidence" value="ECO:0007669"/>
    <property type="project" value="TreeGrafter"/>
</dbReference>
<organism evidence="2 3">
    <name type="scientific">Phyllotreta striolata</name>
    <name type="common">Striped flea beetle</name>
    <name type="synonym">Crioceris striolata</name>
    <dbReference type="NCBI Taxonomy" id="444603"/>
    <lineage>
        <taxon>Eukaryota</taxon>
        <taxon>Metazoa</taxon>
        <taxon>Ecdysozoa</taxon>
        <taxon>Arthropoda</taxon>
        <taxon>Hexapoda</taxon>
        <taxon>Insecta</taxon>
        <taxon>Pterygota</taxon>
        <taxon>Neoptera</taxon>
        <taxon>Endopterygota</taxon>
        <taxon>Coleoptera</taxon>
        <taxon>Polyphaga</taxon>
        <taxon>Cucujiformia</taxon>
        <taxon>Chrysomeloidea</taxon>
        <taxon>Chrysomelidae</taxon>
        <taxon>Galerucinae</taxon>
        <taxon>Alticini</taxon>
        <taxon>Phyllotreta</taxon>
    </lineage>
</organism>
<gene>
    <name evidence="2" type="ORF">PHYEVI_LOCUS5425</name>
</gene>
<dbReference type="InterPro" id="IPR031733">
    <property type="entry name" value="Dynein_attach_N"/>
</dbReference>
<proteinExistence type="predicted"/>
<reference evidence="2" key="1">
    <citation type="submission" date="2022-01" db="EMBL/GenBank/DDBJ databases">
        <authorList>
            <person name="King R."/>
        </authorList>
    </citation>
    <scope>NUCLEOTIDE SEQUENCE</scope>
</reference>
<dbReference type="OrthoDB" id="447931at2759"/>
<dbReference type="EMBL" id="OU900095">
    <property type="protein sequence ID" value="CAG9859048.1"/>
    <property type="molecule type" value="Genomic_DNA"/>
</dbReference>
<dbReference type="PANTHER" id="PTHR28572">
    <property type="entry name" value="COILED-COIL DOMAIN-CONTAINING PROTEIN 103"/>
    <property type="match status" value="1"/>
</dbReference>
<evidence type="ECO:0000313" key="3">
    <source>
        <dbReference type="Proteomes" id="UP001153712"/>
    </source>
</evidence>
<name>A0A9N9TIZ6_PHYSR</name>
<sequence length="75" mass="8814">MSSNSSDLKNLYKDLQSSINDDKLYWIRNDAKIKAVVTSKNYDEFRDYVAAAHLSSLTRKELMEKRPVKWNKTML</sequence>
<dbReference type="GO" id="GO:0005576">
    <property type="term" value="C:extracellular region"/>
    <property type="evidence" value="ECO:0007669"/>
    <property type="project" value="GOC"/>
</dbReference>
<dbReference type="GO" id="GO:0036157">
    <property type="term" value="C:outer dynein arm"/>
    <property type="evidence" value="ECO:0007669"/>
    <property type="project" value="InterPro"/>
</dbReference>
<dbReference type="AlphaFoldDB" id="A0A9N9TIZ6"/>
<evidence type="ECO:0000259" key="1">
    <source>
        <dbReference type="Pfam" id="PF15867"/>
    </source>
</evidence>
<protein>
    <recommendedName>
        <fullName evidence="1">Dynein attachment factor N-terminal domain-containing protein</fullName>
    </recommendedName>
</protein>